<protein>
    <recommendedName>
        <fullName evidence="4">Tail length tape-measure protein</fullName>
    </recommendedName>
</protein>
<evidence type="ECO:0008006" key="4">
    <source>
        <dbReference type="Google" id="ProtNLM"/>
    </source>
</evidence>
<accession>Q09WL9</accession>
<sequence length="169" mass="19929">MTTLRELHKKLKIKQTLDNYVRNTNKKYKHNFVADEILGEGMAKLIELNTQGKLGRHAQQIAYINHNLSLQRQKEQLEQANERLAKRAEKAQKLLDTELLKDSYIETLEMFSKFNAVKPSLFGELETPTKVIEFMEKNGVKQGKWLRPEGVDAWFKERIIWFKNKLKEQ</sequence>
<reference evidence="2 3" key="1">
    <citation type="journal article" date="2006" name="FEMS Microbiol. Lett.">
        <title>Sequence and comparative genomic analysis of lactococcal bacteriophages jj50, 712 and P008: evolutionary insights into the 936 phage species.</title>
        <authorList>
            <person name="Mahony J."/>
            <person name="Deveau H."/>
            <person name="Mc Grath S."/>
            <person name="Ventura M."/>
            <person name="Canchaya C."/>
            <person name="Moineau S."/>
            <person name="Fitzgerald G.F."/>
            <person name="van Sinderen D."/>
        </authorList>
    </citation>
    <scope>NUCLEOTIDE SEQUENCE</scope>
</reference>
<dbReference type="KEGG" id="vg:5176595"/>
<evidence type="ECO:0000313" key="2">
    <source>
        <dbReference type="EMBL" id="ABB77652.1"/>
    </source>
</evidence>
<dbReference type="EMBL" id="DQ227764">
    <property type="protein sequence ID" value="ABB77652.1"/>
    <property type="molecule type" value="Genomic_DNA"/>
</dbReference>
<dbReference type="OrthoDB" id="10162at10239"/>
<keyword evidence="1" id="KW-0175">Coiled coil</keyword>
<dbReference type="GeneID" id="5176595"/>
<evidence type="ECO:0000313" key="3">
    <source>
        <dbReference type="Proteomes" id="UP000001253"/>
    </source>
</evidence>
<dbReference type="Proteomes" id="UP000001253">
    <property type="component" value="Segment"/>
</dbReference>
<name>Q09WL9_9CAUD</name>
<dbReference type="RefSeq" id="YP_764345.1">
    <property type="nucleotide sequence ID" value="NC_008371.1"/>
</dbReference>
<evidence type="ECO:0000256" key="1">
    <source>
        <dbReference type="SAM" id="Coils"/>
    </source>
</evidence>
<proteinExistence type="predicted"/>
<organism evidence="2 3">
    <name type="scientific">Lactococcus virus jj50</name>
    <dbReference type="NCBI Taxonomy" id="213775"/>
    <lineage>
        <taxon>Viruses</taxon>
        <taxon>Duplodnaviria</taxon>
        <taxon>Heunggongvirae</taxon>
        <taxon>Uroviricota</taxon>
        <taxon>Caudoviricetes</taxon>
        <taxon>Skunavirus</taxon>
    </lineage>
</organism>
<feature type="coiled-coil region" evidence="1">
    <location>
        <begin position="63"/>
        <end position="101"/>
    </location>
</feature>